<organism evidence="2 3">
    <name type="scientific">Gymnopilus dilepis</name>
    <dbReference type="NCBI Taxonomy" id="231916"/>
    <lineage>
        <taxon>Eukaryota</taxon>
        <taxon>Fungi</taxon>
        <taxon>Dikarya</taxon>
        <taxon>Basidiomycota</taxon>
        <taxon>Agaricomycotina</taxon>
        <taxon>Agaricomycetes</taxon>
        <taxon>Agaricomycetidae</taxon>
        <taxon>Agaricales</taxon>
        <taxon>Agaricineae</taxon>
        <taxon>Hymenogastraceae</taxon>
        <taxon>Gymnopilus</taxon>
    </lineage>
</organism>
<feature type="region of interest" description="Disordered" evidence="1">
    <location>
        <begin position="1"/>
        <end position="55"/>
    </location>
</feature>
<accession>A0A409VPC2</accession>
<dbReference type="AlphaFoldDB" id="A0A409VPC2"/>
<feature type="compositionally biased region" description="Basic and acidic residues" evidence="1">
    <location>
        <begin position="38"/>
        <end position="50"/>
    </location>
</feature>
<feature type="compositionally biased region" description="Polar residues" evidence="1">
    <location>
        <begin position="16"/>
        <end position="32"/>
    </location>
</feature>
<keyword evidence="3" id="KW-1185">Reference proteome</keyword>
<dbReference type="InParanoid" id="A0A409VPC2"/>
<protein>
    <submittedName>
        <fullName evidence="2">Uncharacterized protein</fullName>
    </submittedName>
</protein>
<evidence type="ECO:0000313" key="2">
    <source>
        <dbReference type="EMBL" id="PPQ68069.1"/>
    </source>
</evidence>
<evidence type="ECO:0000313" key="3">
    <source>
        <dbReference type="Proteomes" id="UP000284706"/>
    </source>
</evidence>
<evidence type="ECO:0000256" key="1">
    <source>
        <dbReference type="SAM" id="MobiDB-lite"/>
    </source>
</evidence>
<proteinExistence type="predicted"/>
<dbReference type="Proteomes" id="UP000284706">
    <property type="component" value="Unassembled WGS sequence"/>
</dbReference>
<comment type="caution">
    <text evidence="2">The sequence shown here is derived from an EMBL/GenBank/DDBJ whole genome shotgun (WGS) entry which is preliminary data.</text>
</comment>
<reference evidence="2 3" key="1">
    <citation type="journal article" date="2018" name="Evol. Lett.">
        <title>Horizontal gene cluster transfer increased hallucinogenic mushroom diversity.</title>
        <authorList>
            <person name="Reynolds H.T."/>
            <person name="Vijayakumar V."/>
            <person name="Gluck-Thaler E."/>
            <person name="Korotkin H.B."/>
            <person name="Matheny P.B."/>
            <person name="Slot J.C."/>
        </authorList>
    </citation>
    <scope>NUCLEOTIDE SEQUENCE [LARGE SCALE GENOMIC DNA]</scope>
    <source>
        <strain evidence="2 3">SRW20</strain>
    </source>
</reference>
<gene>
    <name evidence="2" type="ORF">CVT26_007353</name>
</gene>
<feature type="compositionally biased region" description="Basic residues" evidence="1">
    <location>
        <begin position="1"/>
        <end position="12"/>
    </location>
</feature>
<sequence length="123" mass="13745">MWRKGKHRRKRGPIPQYSSDGVETSINRNLGISSEARATAEARAERDRQRSCGQRSILTTVSCPADRLPTPSFEKVDIEDLPEYDDTAPRLPPYELAFASGPPRTPIGLTMSVRDDFQSSGLR</sequence>
<feature type="region of interest" description="Disordered" evidence="1">
    <location>
        <begin position="84"/>
        <end position="123"/>
    </location>
</feature>
<name>A0A409VPC2_9AGAR</name>
<dbReference type="EMBL" id="NHYE01005603">
    <property type="protein sequence ID" value="PPQ68069.1"/>
    <property type="molecule type" value="Genomic_DNA"/>
</dbReference>